<dbReference type="AlphaFoldDB" id="A0A0G1ILP4"/>
<sequence>MSKKEHSVRVCYGQNVDITNQNLVELIAEGYKFDASLLNKDFINWRGKVEYHFAEIVYFATLDTIEIASLSVNTRPNTLKDPFWKNLRVKRPNIRDPDLLAIYMQGIVVHPLHRKNGIASQLLRGMVQHYDPVVVLGQTKTPEAVAARSKTLAELGYRSFYGFIEVTPGCDYRKESEGLDFIQASFASEHFASGPISDRGIYFVDPDIMPSYVPDTTHAAPEIQRAFVPVVEAQELVGHLKTASSVLVSVKNTCI</sequence>
<evidence type="ECO:0000313" key="1">
    <source>
        <dbReference type="EMBL" id="KKT60331.1"/>
    </source>
</evidence>
<comment type="caution">
    <text evidence="1">The sequence shown here is derived from an EMBL/GenBank/DDBJ whole genome shotgun (WGS) entry which is preliminary data.</text>
</comment>
<proteinExistence type="predicted"/>
<gene>
    <name evidence="1" type="ORF">UW52_C0027G0003</name>
</gene>
<protein>
    <recommendedName>
        <fullName evidence="3">N-acetyltransferase domain-containing protein</fullName>
    </recommendedName>
</protein>
<dbReference type="EMBL" id="LCIQ01000027">
    <property type="protein sequence ID" value="KKT60331.1"/>
    <property type="molecule type" value="Genomic_DNA"/>
</dbReference>
<dbReference type="InterPro" id="IPR016181">
    <property type="entry name" value="Acyl_CoA_acyltransferase"/>
</dbReference>
<accession>A0A0G1ILP4</accession>
<dbReference type="Proteomes" id="UP000034521">
    <property type="component" value="Unassembled WGS sequence"/>
</dbReference>
<reference evidence="1 2" key="1">
    <citation type="journal article" date="2015" name="Nature">
        <title>rRNA introns, odd ribosomes, and small enigmatic genomes across a large radiation of phyla.</title>
        <authorList>
            <person name="Brown C.T."/>
            <person name="Hug L.A."/>
            <person name="Thomas B.C."/>
            <person name="Sharon I."/>
            <person name="Castelle C.J."/>
            <person name="Singh A."/>
            <person name="Wilkins M.J."/>
            <person name="Williams K.H."/>
            <person name="Banfield J.F."/>
        </authorList>
    </citation>
    <scope>NUCLEOTIDE SEQUENCE [LARGE SCALE GENOMIC DNA]</scope>
</reference>
<evidence type="ECO:0008006" key="3">
    <source>
        <dbReference type="Google" id="ProtNLM"/>
    </source>
</evidence>
<dbReference type="SUPFAM" id="SSF55729">
    <property type="entry name" value="Acyl-CoA N-acyltransferases (Nat)"/>
    <property type="match status" value="1"/>
</dbReference>
<evidence type="ECO:0000313" key="2">
    <source>
        <dbReference type="Proteomes" id="UP000034521"/>
    </source>
</evidence>
<organism evidence="1 2">
    <name type="scientific">Candidatus Gottesmanbacteria bacterium GW2011_GWA1_44_24b</name>
    <dbReference type="NCBI Taxonomy" id="1618437"/>
    <lineage>
        <taxon>Bacteria</taxon>
        <taxon>Candidatus Gottesmaniibacteriota</taxon>
    </lineage>
</organism>
<name>A0A0G1ILP4_9BACT</name>